<dbReference type="InterPro" id="IPR015870">
    <property type="entry name" value="UDP-acyl_N-AcGlcN_deAcase_N"/>
</dbReference>
<comment type="catalytic activity">
    <reaction evidence="11 12">
        <text>a UDP-3-O-[(3R)-3-hydroxyacyl]-N-acetyl-alpha-D-glucosamine + H2O = a UDP-3-O-[(3R)-3-hydroxyacyl]-alpha-D-glucosamine + acetate</text>
        <dbReference type="Rhea" id="RHEA:67816"/>
        <dbReference type="ChEBI" id="CHEBI:15377"/>
        <dbReference type="ChEBI" id="CHEBI:30089"/>
        <dbReference type="ChEBI" id="CHEBI:137740"/>
        <dbReference type="ChEBI" id="CHEBI:173225"/>
        <dbReference type="EC" id="3.5.1.108"/>
    </reaction>
</comment>
<dbReference type="HAMAP" id="MF_00388">
    <property type="entry name" value="LpxC"/>
    <property type="match status" value="1"/>
</dbReference>
<gene>
    <name evidence="12 13" type="primary">lpxC</name>
    <name evidence="13" type="ordered locus">syc0613_c</name>
</gene>
<dbReference type="EC" id="3.5.1.108" evidence="4 12"/>
<evidence type="ECO:0000256" key="6">
    <source>
        <dbReference type="ARBA" id="ARBA00022556"/>
    </source>
</evidence>
<evidence type="ECO:0000256" key="5">
    <source>
        <dbReference type="ARBA" id="ARBA00022516"/>
    </source>
</evidence>
<dbReference type="EMBL" id="AP008231">
    <property type="protein sequence ID" value="BAD78803.1"/>
    <property type="molecule type" value="Genomic_DNA"/>
</dbReference>
<dbReference type="GO" id="GO:0046872">
    <property type="term" value="F:metal ion binding"/>
    <property type="evidence" value="ECO:0007669"/>
    <property type="project" value="UniProtKB-KW"/>
</dbReference>
<dbReference type="GO" id="GO:0009245">
    <property type="term" value="P:lipid A biosynthetic process"/>
    <property type="evidence" value="ECO:0007669"/>
    <property type="project" value="UniProtKB-UniRule"/>
</dbReference>
<dbReference type="UniPathway" id="UPA00359">
    <property type="reaction ID" value="UER00478"/>
</dbReference>
<dbReference type="Proteomes" id="UP000001175">
    <property type="component" value="Chromosome"/>
</dbReference>
<evidence type="ECO:0000313" key="14">
    <source>
        <dbReference type="Proteomes" id="UP000001175"/>
    </source>
</evidence>
<dbReference type="NCBIfam" id="TIGR00325">
    <property type="entry name" value="lpxC"/>
    <property type="match status" value="1"/>
</dbReference>
<dbReference type="AlphaFoldDB" id="A0A0H3K3V1"/>
<dbReference type="GO" id="GO:0103117">
    <property type="term" value="F:UDP-3-O-acyl-N-acetylglucosamine deacetylase activity"/>
    <property type="evidence" value="ECO:0007669"/>
    <property type="project" value="UniProtKB-UniRule"/>
</dbReference>
<evidence type="ECO:0000256" key="11">
    <source>
        <dbReference type="ARBA" id="ARBA00024535"/>
    </source>
</evidence>
<comment type="function">
    <text evidence="2 12">Catalyzes the hydrolysis of UDP-3-O-myristoyl-N-acetylglucosamine to form UDP-3-O-myristoylglucosamine and acetate, the committed step in lipid A biosynthesis.</text>
</comment>
<comment type="pathway">
    <text evidence="3 12">Glycolipid biosynthesis; lipid IV(A) biosynthesis; lipid IV(A) from (3R)-3-hydroxytetradecanoyl-[acyl-carrier-protein] and UDP-N-acetyl-alpha-D-glucosamine: step 2/6.</text>
</comment>
<dbReference type="GeneID" id="72429781"/>
<keyword evidence="7 12" id="KW-0479">Metal-binding</keyword>
<organism evidence="13 14">
    <name type="scientific">Synechococcus sp. (strain ATCC 27144 / PCC 6301 / SAUG 1402/1)</name>
    <name type="common">Anacystis nidulans</name>
    <dbReference type="NCBI Taxonomy" id="269084"/>
    <lineage>
        <taxon>Bacteria</taxon>
        <taxon>Bacillati</taxon>
        <taxon>Cyanobacteriota</taxon>
        <taxon>Cyanophyceae</taxon>
        <taxon>Synechococcales</taxon>
        <taxon>Synechococcaceae</taxon>
        <taxon>Synechococcus</taxon>
    </lineage>
</organism>
<feature type="binding site" evidence="12">
    <location>
        <position position="81"/>
    </location>
    <ligand>
        <name>Zn(2+)</name>
        <dbReference type="ChEBI" id="CHEBI:29105"/>
    </ligand>
</feature>
<keyword evidence="8 12" id="KW-0378">Hydrolase</keyword>
<keyword evidence="9 12" id="KW-0862">Zinc</keyword>
<evidence type="ECO:0000256" key="3">
    <source>
        <dbReference type="ARBA" id="ARBA00005002"/>
    </source>
</evidence>
<evidence type="ECO:0000256" key="9">
    <source>
        <dbReference type="ARBA" id="ARBA00022833"/>
    </source>
</evidence>
<dbReference type="KEGG" id="syc:syc0613_c"/>
<accession>A0A0H3K3V1</accession>
<dbReference type="SUPFAM" id="SSF54211">
    <property type="entry name" value="Ribosomal protein S5 domain 2-like"/>
    <property type="match status" value="2"/>
</dbReference>
<dbReference type="Gene3D" id="3.30.230.20">
    <property type="entry name" value="lpxc deacetylase, domain 1"/>
    <property type="match status" value="1"/>
</dbReference>
<comment type="similarity">
    <text evidence="12">Belongs to the LpxC family.</text>
</comment>
<evidence type="ECO:0000256" key="7">
    <source>
        <dbReference type="ARBA" id="ARBA00022723"/>
    </source>
</evidence>
<keyword evidence="10 12" id="KW-0443">Lipid metabolism</keyword>
<dbReference type="eggNOG" id="COG0774">
    <property type="taxonomic scope" value="Bacteria"/>
</dbReference>
<comment type="cofactor">
    <cofactor evidence="1 12">
        <name>Zn(2+)</name>
        <dbReference type="ChEBI" id="CHEBI:29105"/>
    </cofactor>
</comment>
<feature type="active site" description="Proton donor" evidence="12">
    <location>
        <position position="264"/>
    </location>
</feature>
<evidence type="ECO:0000256" key="8">
    <source>
        <dbReference type="ARBA" id="ARBA00022801"/>
    </source>
</evidence>
<feature type="binding site" evidence="12">
    <location>
        <position position="237"/>
    </location>
    <ligand>
        <name>Zn(2+)</name>
        <dbReference type="ChEBI" id="CHEBI:29105"/>
    </ligand>
</feature>
<evidence type="ECO:0000256" key="2">
    <source>
        <dbReference type="ARBA" id="ARBA00002923"/>
    </source>
</evidence>
<dbReference type="InterPro" id="IPR004463">
    <property type="entry name" value="UDP-acyl_GlcNac_deAcase"/>
</dbReference>
<dbReference type="RefSeq" id="WP_011242925.1">
    <property type="nucleotide sequence ID" value="NC_006576.1"/>
</dbReference>
<reference evidence="13 14" key="1">
    <citation type="journal article" date="2007" name="Photosyn. Res.">
        <title>Complete nucleotide sequence of the freshwater unicellular cyanobacterium Synechococcus elongatus PCC 6301 chromosome: gene content and organization.</title>
        <authorList>
            <person name="Sugita C."/>
            <person name="Ogata K."/>
            <person name="Shikata M."/>
            <person name="Jikuya H."/>
            <person name="Takano J."/>
            <person name="Furumichi M."/>
            <person name="Kanehisa M."/>
            <person name="Omata T."/>
            <person name="Sugiura M."/>
            <person name="Sugita M."/>
        </authorList>
    </citation>
    <scope>NUCLEOTIDE SEQUENCE [LARGE SCALE GENOMIC DNA]</scope>
    <source>
        <strain evidence="14">ATCC 27144 / PCC 6301 / SAUG 1402/1</strain>
    </source>
</reference>
<dbReference type="InterPro" id="IPR011334">
    <property type="entry name" value="UDP-acyl_GlcNac_deAcase_C"/>
</dbReference>
<dbReference type="Pfam" id="PF03331">
    <property type="entry name" value="LpxC"/>
    <property type="match status" value="1"/>
</dbReference>
<evidence type="ECO:0000256" key="4">
    <source>
        <dbReference type="ARBA" id="ARBA00012745"/>
    </source>
</evidence>
<feature type="binding site" evidence="12">
    <location>
        <position position="241"/>
    </location>
    <ligand>
        <name>Zn(2+)</name>
        <dbReference type="ChEBI" id="CHEBI:29105"/>
    </ligand>
</feature>
<evidence type="ECO:0000256" key="12">
    <source>
        <dbReference type="HAMAP-Rule" id="MF_00388"/>
    </source>
</evidence>
<evidence type="ECO:0000256" key="1">
    <source>
        <dbReference type="ARBA" id="ARBA00001947"/>
    </source>
</evidence>
<keyword evidence="5 12" id="KW-0444">Lipid biosynthesis</keyword>
<evidence type="ECO:0000256" key="10">
    <source>
        <dbReference type="ARBA" id="ARBA00023098"/>
    </source>
</evidence>
<proteinExistence type="inferred from homology"/>
<dbReference type="Gene3D" id="3.30.1700.10">
    <property type="entry name" value="lpxc deacetylase, domain 2"/>
    <property type="match status" value="1"/>
</dbReference>
<name>A0A0H3K3V1_SYNP6</name>
<dbReference type="PANTHER" id="PTHR33694:SF1">
    <property type="entry name" value="UDP-3-O-ACYL-N-ACETYLGLUCOSAMINE DEACETYLASE 1, MITOCHONDRIAL-RELATED"/>
    <property type="match status" value="1"/>
</dbReference>
<sequence>MAIAIPRRTLAGPVDCAGVGLHSGAEVNVRLEPAVSGRDRIFVRTDLPGTPEIPVQLDRVRETLLSTELATDQANIRTVEHLLAVLAGLGVTDVQIAIDGPELPLLDGSGAEWLAAIAAVGTVELLGAVSVPVLTEPLTVSEGDAFVTAVPAEETRLSYGIDFDLAPIGNQWFSVRWRPDDWEREVVPARTFGLAPQIEALRQQGLIRGGSLENALVCDRDRWLNPPLRFSNEPVRHKLLDLAGDLSLLGALPQAHILAYKASHRLHVRFARELQARMASLVSR</sequence>
<dbReference type="PANTHER" id="PTHR33694">
    <property type="entry name" value="UDP-3-O-ACYL-N-ACETYLGLUCOSAMINE DEACETYLASE 1, MITOCHONDRIAL-RELATED"/>
    <property type="match status" value="1"/>
</dbReference>
<keyword evidence="6 12" id="KW-0441">Lipid A biosynthesis</keyword>
<protein>
    <recommendedName>
        <fullName evidence="4 12">UDP-3-O-acyl-N-acetylglucosamine deacetylase</fullName>
        <shortName evidence="12">UDP-3-O-acyl-GlcNAc deacetylase</shortName>
        <ecNumber evidence="4 12">3.5.1.108</ecNumber>
    </recommendedName>
    <alternativeName>
        <fullName evidence="12">UDP-3-O-[R-3-hydroxymyristoyl]-N-acetylglucosamine deacetylase</fullName>
    </alternativeName>
</protein>
<evidence type="ECO:0000313" key="13">
    <source>
        <dbReference type="EMBL" id="BAD78803.1"/>
    </source>
</evidence>
<dbReference type="InterPro" id="IPR020568">
    <property type="entry name" value="Ribosomal_Su5_D2-typ_SF"/>
</dbReference>
<dbReference type="GO" id="GO:0016020">
    <property type="term" value="C:membrane"/>
    <property type="evidence" value="ECO:0007669"/>
    <property type="project" value="GOC"/>
</dbReference>